<organism evidence="3">
    <name type="scientific">hydrocarbon metagenome</name>
    <dbReference type="NCBI Taxonomy" id="938273"/>
    <lineage>
        <taxon>unclassified sequences</taxon>
        <taxon>metagenomes</taxon>
        <taxon>ecological metagenomes</taxon>
    </lineage>
</organism>
<dbReference type="Pfam" id="PF00534">
    <property type="entry name" value="Glycos_transf_1"/>
    <property type="match status" value="1"/>
</dbReference>
<dbReference type="PANTHER" id="PTHR45947:SF3">
    <property type="entry name" value="SULFOQUINOVOSYL TRANSFERASE SQD2"/>
    <property type="match status" value="1"/>
</dbReference>
<feature type="domain" description="Glycosyl transferase family 1" evidence="1">
    <location>
        <begin position="192"/>
        <end position="356"/>
    </location>
</feature>
<dbReference type="Pfam" id="PF13439">
    <property type="entry name" value="Glyco_transf_4"/>
    <property type="match status" value="1"/>
</dbReference>
<dbReference type="CDD" id="cd03817">
    <property type="entry name" value="GT4_UGDG-like"/>
    <property type="match status" value="1"/>
</dbReference>
<dbReference type="Gene3D" id="3.40.50.2000">
    <property type="entry name" value="Glycogen Phosphorylase B"/>
    <property type="match status" value="2"/>
</dbReference>
<comment type="caution">
    <text evidence="3">The sequence shown here is derived from an EMBL/GenBank/DDBJ whole genome shotgun (WGS) entry which is preliminary data.</text>
</comment>
<evidence type="ECO:0000313" key="3">
    <source>
        <dbReference type="EMBL" id="KUG02875.1"/>
    </source>
</evidence>
<gene>
    <name evidence="3" type="ORF">ASZ90_019741</name>
</gene>
<dbReference type="EMBL" id="LNQE01001904">
    <property type="protein sequence ID" value="KUG02875.1"/>
    <property type="molecule type" value="Genomic_DNA"/>
</dbReference>
<name>A0A0W8E2P4_9ZZZZ</name>
<keyword evidence="3" id="KW-0808">Transferase</keyword>
<dbReference type="PANTHER" id="PTHR45947">
    <property type="entry name" value="SULFOQUINOVOSYL TRANSFERASE SQD2"/>
    <property type="match status" value="1"/>
</dbReference>
<protein>
    <submittedName>
        <fullName evidence="3">Glycosyl transferase, group 1</fullName>
    </submittedName>
</protein>
<dbReference type="SUPFAM" id="SSF53756">
    <property type="entry name" value="UDP-Glycosyltransferase/glycogen phosphorylase"/>
    <property type="match status" value="1"/>
</dbReference>
<sequence>MKVGIFTDSYKPYTSGVVTSIATFKEELNKLGHQVYIFAPSYPDYEDKEAGVYRYYSMASPTNPDFALAIPVYPGMHMLLKKLDLDIIHVHSPFTMGWVGMHWANRQHVPLLFTYHTLYDQYAHYVPVAQEMVREMALRFSNNFCNQCDHIVVPSKEIQRLLYSYDISTPITVIPTGVPLHKFQGPRENWLRNNYDIPGENKILLFVGRLTREKNLEYLIDSFNLVKKEMSNTTLVLTAQGPLEHDLKQLVVNLGMKLDIDVIFTGAQPFETLVDIYYSSDLFVFSSMTETQGLVLIEAMAAGLPVVAVRAYGVQDMVDNGIDGILTECNKEEYAKAITGILSDKKLYDYYKQNAHRKAASLSSTNMALKLERVYEELLVNSPPRKTKIQEFISRIAP</sequence>
<accession>A0A0W8E2P4</accession>
<proteinExistence type="predicted"/>
<dbReference type="AlphaFoldDB" id="A0A0W8E2P4"/>
<reference evidence="3" key="1">
    <citation type="journal article" date="2015" name="Proc. Natl. Acad. Sci. U.S.A.">
        <title>Networks of energetic and metabolic interactions define dynamics in microbial communities.</title>
        <authorList>
            <person name="Embree M."/>
            <person name="Liu J.K."/>
            <person name="Al-Bassam M.M."/>
            <person name="Zengler K."/>
        </authorList>
    </citation>
    <scope>NUCLEOTIDE SEQUENCE</scope>
</reference>
<dbReference type="InterPro" id="IPR001296">
    <property type="entry name" value="Glyco_trans_1"/>
</dbReference>
<dbReference type="InterPro" id="IPR050194">
    <property type="entry name" value="Glycosyltransferase_grp1"/>
</dbReference>
<dbReference type="GO" id="GO:0016757">
    <property type="term" value="F:glycosyltransferase activity"/>
    <property type="evidence" value="ECO:0007669"/>
    <property type="project" value="InterPro"/>
</dbReference>
<evidence type="ECO:0000259" key="2">
    <source>
        <dbReference type="Pfam" id="PF13439"/>
    </source>
</evidence>
<dbReference type="InterPro" id="IPR028098">
    <property type="entry name" value="Glyco_trans_4-like_N"/>
</dbReference>
<evidence type="ECO:0000259" key="1">
    <source>
        <dbReference type="Pfam" id="PF00534"/>
    </source>
</evidence>
<feature type="domain" description="Glycosyltransferase subfamily 4-like N-terminal" evidence="2">
    <location>
        <begin position="15"/>
        <end position="180"/>
    </location>
</feature>